<accession>A0A370HV81</accession>
<dbReference type="GO" id="GO:0003871">
    <property type="term" value="F:5-methyltetrahydropteroyltriglutamate-homocysteine S-methyltransferase activity"/>
    <property type="evidence" value="ECO:0007669"/>
    <property type="project" value="InterPro"/>
</dbReference>
<protein>
    <submittedName>
        <fullName evidence="2">5-methyltetrahydropteroyltriglutamate--homocysteine methyltransferase</fullName>
    </submittedName>
</protein>
<dbReference type="GO" id="GO:0008270">
    <property type="term" value="F:zinc ion binding"/>
    <property type="evidence" value="ECO:0007669"/>
    <property type="project" value="InterPro"/>
</dbReference>
<dbReference type="Pfam" id="PF01717">
    <property type="entry name" value="Meth_synt_2"/>
    <property type="match status" value="1"/>
</dbReference>
<dbReference type="GO" id="GO:0009086">
    <property type="term" value="P:methionine biosynthetic process"/>
    <property type="evidence" value="ECO:0007669"/>
    <property type="project" value="InterPro"/>
</dbReference>
<dbReference type="Gene3D" id="3.20.20.210">
    <property type="match status" value="1"/>
</dbReference>
<dbReference type="InterPro" id="IPR038071">
    <property type="entry name" value="UROD/MetE-like_sf"/>
</dbReference>
<gene>
    <name evidence="2" type="ORF">DES45_101687</name>
</gene>
<dbReference type="PANTHER" id="PTHR43844:SF1">
    <property type="entry name" value="METHIONINE SYNTHASE"/>
    <property type="match status" value="1"/>
</dbReference>
<keyword evidence="2" id="KW-0489">Methyltransferase</keyword>
<reference evidence="2 3" key="1">
    <citation type="submission" date="2018-07" db="EMBL/GenBank/DDBJ databases">
        <title>Genomic Encyclopedia of Type Strains, Phase IV (KMG-IV): sequencing the most valuable type-strain genomes for metagenomic binning, comparative biology and taxonomic classification.</title>
        <authorList>
            <person name="Goeker M."/>
        </authorList>
    </citation>
    <scope>NUCLEOTIDE SEQUENCE [LARGE SCALE GENOMIC DNA]</scope>
    <source>
        <strain evidence="2 3">DSM 14364</strain>
    </source>
</reference>
<dbReference type="OrthoDB" id="6430685at2"/>
<feature type="domain" description="Cobalamin-independent methionine synthase MetE C-terminal/archaeal" evidence="1">
    <location>
        <begin position="12"/>
        <end position="345"/>
    </location>
</feature>
<dbReference type="EMBL" id="QQBB01000001">
    <property type="protein sequence ID" value="RDI62417.1"/>
    <property type="molecule type" value="Genomic_DNA"/>
</dbReference>
<dbReference type="NCBIfam" id="NF005085">
    <property type="entry name" value="PRK06520.1"/>
    <property type="match status" value="1"/>
</dbReference>
<evidence type="ECO:0000313" key="2">
    <source>
        <dbReference type="EMBL" id="RDI62417.1"/>
    </source>
</evidence>
<name>A0A370HV81_9HYPH</name>
<dbReference type="Proteomes" id="UP000254925">
    <property type="component" value="Unassembled WGS sequence"/>
</dbReference>
<organism evidence="2 3">
    <name type="scientific">Microvirga subterranea</name>
    <dbReference type="NCBI Taxonomy" id="186651"/>
    <lineage>
        <taxon>Bacteria</taxon>
        <taxon>Pseudomonadati</taxon>
        <taxon>Pseudomonadota</taxon>
        <taxon>Alphaproteobacteria</taxon>
        <taxon>Hyphomicrobiales</taxon>
        <taxon>Methylobacteriaceae</taxon>
        <taxon>Microvirga</taxon>
    </lineage>
</organism>
<evidence type="ECO:0000313" key="3">
    <source>
        <dbReference type="Proteomes" id="UP000254925"/>
    </source>
</evidence>
<dbReference type="AlphaFoldDB" id="A0A370HV81"/>
<evidence type="ECO:0000259" key="1">
    <source>
        <dbReference type="Pfam" id="PF01717"/>
    </source>
</evidence>
<dbReference type="PANTHER" id="PTHR43844">
    <property type="entry name" value="METHIONINE SYNTHASE"/>
    <property type="match status" value="1"/>
</dbReference>
<proteinExistence type="predicted"/>
<sequence length="375" mass="42261">MQRTTPPFRADMVGSLLRTRPLKEAREKHHRGEISDEALKAVEDQEIRALIKRQEEIGLKAVTDGEFRRAYWHFDFLEHLDGVTSIEADSGMNFKGGVGIAKALRVTGKVGFSDHPMIDHFRFVKENTSRVAKMTIPGPSMLHYRGGRKMMNMGVYPDMDNFYADVGAAYNKAVHAFYDAGCRYLQLDDISFAYLCDPAQREMLRERGDDPEKQPDIYAGMVREALKDKPSDLAVTMHLCRGNFRSTFIASGGYEPVAEILFNAMPIDGYFMEWDTDRAGGFEPLRFLPKGKQVVLGLVTSKTGTLEKKDDIKRRIEEATKYVDLEQLCLSPQCGFASTEEGNTLAEDEQWAKLRMIIEIAEEVWGKAPAPAKAA</sequence>
<dbReference type="RefSeq" id="WP_114768535.1">
    <property type="nucleotide sequence ID" value="NZ_QQBB01000001.1"/>
</dbReference>
<keyword evidence="2" id="KW-0808">Transferase</keyword>
<dbReference type="GO" id="GO:0032259">
    <property type="term" value="P:methylation"/>
    <property type="evidence" value="ECO:0007669"/>
    <property type="project" value="UniProtKB-KW"/>
</dbReference>
<keyword evidence="3" id="KW-1185">Reference proteome</keyword>
<dbReference type="InterPro" id="IPR002629">
    <property type="entry name" value="Met_Synth_C/arc"/>
</dbReference>
<dbReference type="CDD" id="cd03311">
    <property type="entry name" value="CIMS_C_terminal_like"/>
    <property type="match status" value="1"/>
</dbReference>
<dbReference type="SUPFAM" id="SSF51726">
    <property type="entry name" value="UROD/MetE-like"/>
    <property type="match status" value="1"/>
</dbReference>
<comment type="caution">
    <text evidence="2">The sequence shown here is derived from an EMBL/GenBank/DDBJ whole genome shotgun (WGS) entry which is preliminary data.</text>
</comment>